<accession>A0A4U8UN09</accession>
<organism evidence="1 2">
    <name type="scientific">Steinernema carpocapsae</name>
    <name type="common">Entomopathogenic nematode</name>
    <dbReference type="NCBI Taxonomy" id="34508"/>
    <lineage>
        <taxon>Eukaryota</taxon>
        <taxon>Metazoa</taxon>
        <taxon>Ecdysozoa</taxon>
        <taxon>Nematoda</taxon>
        <taxon>Chromadorea</taxon>
        <taxon>Rhabditida</taxon>
        <taxon>Tylenchina</taxon>
        <taxon>Panagrolaimomorpha</taxon>
        <taxon>Strongyloidoidea</taxon>
        <taxon>Steinernematidae</taxon>
        <taxon>Steinernema</taxon>
    </lineage>
</organism>
<evidence type="ECO:0000313" key="1">
    <source>
        <dbReference type="EMBL" id="TMS34241.1"/>
    </source>
</evidence>
<proteinExistence type="predicted"/>
<sequence>MNIAMSVQKEGLLSTSSFRVLRSREASLGRVPPAAAAANDHCVLRVDCPQAGLPPSRPMSPSEPPRIDPNVRWIFTRKCFAHDFLRVRSSISQWMTLTTTHVLSTPKAQSQNADSSEIDLTTIRLDKLRRLRPRVPTLLHPAICRHQTVRCVQSGKTGTWSSAITTKSTVTT</sequence>
<comment type="caution">
    <text evidence="1">The sequence shown here is derived from an EMBL/GenBank/DDBJ whole genome shotgun (WGS) entry which is preliminary data.</text>
</comment>
<dbReference type="AlphaFoldDB" id="A0A4U8UN09"/>
<gene>
    <name evidence="1" type="ORF">L596_001873</name>
</gene>
<dbReference type="EMBL" id="CM016762">
    <property type="protein sequence ID" value="TMS34241.1"/>
    <property type="molecule type" value="Genomic_DNA"/>
</dbReference>
<reference evidence="1 2" key="1">
    <citation type="journal article" date="2015" name="Genome Biol.">
        <title>Comparative genomics of Steinernema reveals deeply conserved gene regulatory networks.</title>
        <authorList>
            <person name="Dillman A.R."/>
            <person name="Macchietto M."/>
            <person name="Porter C.F."/>
            <person name="Rogers A."/>
            <person name="Williams B."/>
            <person name="Antoshechkin I."/>
            <person name="Lee M.M."/>
            <person name="Goodwin Z."/>
            <person name="Lu X."/>
            <person name="Lewis E.E."/>
            <person name="Goodrich-Blair H."/>
            <person name="Stock S.P."/>
            <person name="Adams B.J."/>
            <person name="Sternberg P.W."/>
            <person name="Mortazavi A."/>
        </authorList>
    </citation>
    <scope>NUCLEOTIDE SEQUENCE [LARGE SCALE GENOMIC DNA]</scope>
    <source>
        <strain evidence="1 2">ALL</strain>
    </source>
</reference>
<dbReference type="Proteomes" id="UP000298663">
    <property type="component" value="Chromosome X"/>
</dbReference>
<reference evidence="1 2" key="2">
    <citation type="journal article" date="2019" name="G3 (Bethesda)">
        <title>Hybrid Assembly of the Genome of the Entomopathogenic Nematode Steinernema carpocapsae Identifies the X-Chromosome.</title>
        <authorList>
            <person name="Serra L."/>
            <person name="Macchietto M."/>
            <person name="Macias-Munoz A."/>
            <person name="McGill C.J."/>
            <person name="Rodriguez I.M."/>
            <person name="Rodriguez B."/>
            <person name="Murad R."/>
            <person name="Mortazavi A."/>
        </authorList>
    </citation>
    <scope>NUCLEOTIDE SEQUENCE [LARGE SCALE GENOMIC DNA]</scope>
    <source>
        <strain evidence="1 2">ALL</strain>
    </source>
</reference>
<name>A0A4U8UN09_STECR</name>
<dbReference type="EMBL" id="AZBU02000001">
    <property type="protein sequence ID" value="TMS34241.1"/>
    <property type="molecule type" value="Genomic_DNA"/>
</dbReference>
<evidence type="ECO:0000313" key="2">
    <source>
        <dbReference type="Proteomes" id="UP000298663"/>
    </source>
</evidence>
<keyword evidence="2" id="KW-1185">Reference proteome</keyword>
<protein>
    <submittedName>
        <fullName evidence="1">Uncharacterized protein</fullName>
    </submittedName>
</protein>